<name>A0ABP0LCE8_9DINO</name>
<evidence type="ECO:0000313" key="1">
    <source>
        <dbReference type="EMBL" id="CAK9036825.1"/>
    </source>
</evidence>
<dbReference type="Proteomes" id="UP001642464">
    <property type="component" value="Unassembled WGS sequence"/>
</dbReference>
<proteinExistence type="predicted"/>
<evidence type="ECO:0000313" key="2">
    <source>
        <dbReference type="Proteomes" id="UP001642464"/>
    </source>
</evidence>
<reference evidence="1 2" key="1">
    <citation type="submission" date="2024-02" db="EMBL/GenBank/DDBJ databases">
        <authorList>
            <person name="Chen Y."/>
            <person name="Shah S."/>
            <person name="Dougan E. K."/>
            <person name="Thang M."/>
            <person name="Chan C."/>
        </authorList>
    </citation>
    <scope>NUCLEOTIDE SEQUENCE [LARGE SCALE GENOMIC DNA]</scope>
</reference>
<comment type="caution">
    <text evidence="1">The sequence shown here is derived from an EMBL/GenBank/DDBJ whole genome shotgun (WGS) entry which is preliminary data.</text>
</comment>
<gene>
    <name evidence="1" type="ORF">SCF082_LOCUS21890</name>
</gene>
<sequence length="163" mass="17923">MAAAMVAASSGPAMAEVPTFSVFGFGSGQSDDAYSQNDNPINPYSQFSDGTDTVYQFKNKDEVERRTKALNAALKRFEDTPELIKTKQAQGLKANLLEANSLRQDMLYFSGAEGSQAWDKARAFIQKVGTMGVDGGNKQWQAAAKDYDQAETLLKEWKDISKF</sequence>
<keyword evidence="2" id="KW-1185">Reference proteome</keyword>
<accession>A0ABP0LCE8</accession>
<dbReference type="EMBL" id="CAXAMM010015636">
    <property type="protein sequence ID" value="CAK9036825.1"/>
    <property type="molecule type" value="Genomic_DNA"/>
</dbReference>
<organism evidence="1 2">
    <name type="scientific">Durusdinium trenchii</name>
    <dbReference type="NCBI Taxonomy" id="1381693"/>
    <lineage>
        <taxon>Eukaryota</taxon>
        <taxon>Sar</taxon>
        <taxon>Alveolata</taxon>
        <taxon>Dinophyceae</taxon>
        <taxon>Suessiales</taxon>
        <taxon>Symbiodiniaceae</taxon>
        <taxon>Durusdinium</taxon>
    </lineage>
</organism>
<protein>
    <submittedName>
        <fullName evidence="1">Uncharacterized protein</fullName>
    </submittedName>
</protein>